<dbReference type="InterPro" id="IPR043138">
    <property type="entry name" value="GGT_lsub"/>
</dbReference>
<dbReference type="STRING" id="1661398.A0A482V9J7"/>
<dbReference type="InterPro" id="IPR029055">
    <property type="entry name" value="Ntn_hydrolases_N"/>
</dbReference>
<name>A0A482V9J7_ASBVE</name>
<dbReference type="SUPFAM" id="SSF56235">
    <property type="entry name" value="N-terminal nucleophile aminohydrolases (Ntn hydrolases)"/>
    <property type="match status" value="1"/>
</dbReference>
<evidence type="ECO:0000313" key="2">
    <source>
        <dbReference type="Proteomes" id="UP000292052"/>
    </source>
</evidence>
<keyword evidence="2" id="KW-1185">Reference proteome</keyword>
<dbReference type="AlphaFoldDB" id="A0A482V9J7"/>
<dbReference type="Proteomes" id="UP000292052">
    <property type="component" value="Unassembled WGS sequence"/>
</dbReference>
<evidence type="ECO:0000313" key="1">
    <source>
        <dbReference type="EMBL" id="RZB39904.1"/>
    </source>
</evidence>
<comment type="caution">
    <text evidence="1">The sequence shown here is derived from an EMBL/GenBank/DDBJ whole genome shotgun (WGS) entry which is preliminary data.</text>
</comment>
<reference evidence="1 2" key="1">
    <citation type="submission" date="2017-03" db="EMBL/GenBank/DDBJ databases">
        <title>Genome of the blue death feigning beetle - Asbolus verrucosus.</title>
        <authorList>
            <person name="Rider S.D."/>
        </authorList>
    </citation>
    <scope>NUCLEOTIDE SEQUENCE [LARGE SCALE GENOMIC DNA]</scope>
    <source>
        <strain evidence="1">Butters</strain>
        <tissue evidence="1">Head and leg muscle</tissue>
    </source>
</reference>
<gene>
    <name evidence="1" type="ORF">BDFB_010709</name>
</gene>
<dbReference type="Gene3D" id="3.60.20.40">
    <property type="match status" value="1"/>
</dbReference>
<accession>A0A482V9J7</accession>
<proteinExistence type="predicted"/>
<organism evidence="1 2">
    <name type="scientific">Asbolus verrucosus</name>
    <name type="common">Desert ironclad beetle</name>
    <dbReference type="NCBI Taxonomy" id="1661398"/>
    <lineage>
        <taxon>Eukaryota</taxon>
        <taxon>Metazoa</taxon>
        <taxon>Ecdysozoa</taxon>
        <taxon>Arthropoda</taxon>
        <taxon>Hexapoda</taxon>
        <taxon>Insecta</taxon>
        <taxon>Pterygota</taxon>
        <taxon>Neoptera</taxon>
        <taxon>Endopterygota</taxon>
        <taxon>Coleoptera</taxon>
        <taxon>Polyphaga</taxon>
        <taxon>Cucujiformia</taxon>
        <taxon>Tenebrionidae</taxon>
        <taxon>Pimeliinae</taxon>
        <taxon>Asbolus</taxon>
    </lineage>
</organism>
<dbReference type="EMBL" id="QDEB01124222">
    <property type="protein sequence ID" value="RZB39904.1"/>
    <property type="molecule type" value="Genomic_DNA"/>
</dbReference>
<protein>
    <submittedName>
        <fullName evidence="1">G glu transpept domain containing protein</fullName>
    </submittedName>
</protein>
<sequence>MLVQAVRRAKVEDLYGHLEAGQLLQLETLSNTLERIANIPEKELYAFITTSNQPSYSQALKLTFNDYDVYVPDSPSIGPIFLTNLQQLQNFNFTKTDTSRTEYVYRVAEVTQNVYNDFNVSSNFHQGTSTNIAVMDLDDNYVSFTTGLYSLFGSGEITTFGYTLNIHNKNTSCTHLPLIITDANAICGRRLVLGANDMALATQLIMALLVAKNNVTATIEAPRFHILSNGSIGTEGFHTPLFDEDVLKYLETLTTRPVLAPEPYMSSNIVEKIKDDLNSHSDSRGGGIASRF</sequence>
<dbReference type="InterPro" id="IPR043137">
    <property type="entry name" value="GGT_ssub_C"/>
</dbReference>
<dbReference type="OrthoDB" id="9977870at2759"/>
<dbReference type="Gene3D" id="1.10.246.130">
    <property type="match status" value="1"/>
</dbReference>